<evidence type="ECO:0000313" key="8">
    <source>
        <dbReference type="Proteomes" id="UP000062255"/>
    </source>
</evidence>
<reference evidence="7 8" key="1">
    <citation type="submission" date="2015-07" db="EMBL/GenBank/DDBJ databases">
        <title>Complete genome sequence of Mycobacterium goodii X7B, a facultative thermophilic biodesulfurizing bacterium.</title>
        <authorList>
            <person name="Yu B."/>
            <person name="Li F."/>
            <person name="Xu P."/>
        </authorList>
    </citation>
    <scope>NUCLEOTIDE SEQUENCE [LARGE SCALE GENOMIC DNA]</scope>
    <source>
        <strain evidence="7 8">X7B</strain>
    </source>
</reference>
<proteinExistence type="predicted"/>
<dbReference type="RefSeq" id="WP_049748498.1">
    <property type="nucleotide sequence ID" value="NZ_CP012150.1"/>
</dbReference>
<keyword evidence="3" id="KW-0472">Membrane</keyword>
<evidence type="ECO:0000256" key="1">
    <source>
        <dbReference type="ARBA" id="ARBA00022475"/>
    </source>
</evidence>
<keyword evidence="4" id="KW-0564">Palmitate</keyword>
<name>A0A0K0XF73_MYCGD</name>
<sequence length="176" mass="16772">MKRGFLVAVGSAAVVIAGLSGCSSDDKSVDASEASPTANATVDSTASPGTSVAAGDATATTGTGTARVVIDGAEHPIEGSVVCATVAGNVSVTVGQGTSAVTATLSEGDQPAVSAVALGNIDGVSLGYTPGVPGGSAEATKDGNKYTIKGNATGADTANPMAGAVTKPFELEITCP</sequence>
<feature type="region of interest" description="Disordered" evidence="6">
    <location>
        <begin position="22"/>
        <end position="58"/>
    </location>
</feature>
<keyword evidence="5 7" id="KW-0449">Lipoprotein</keyword>
<keyword evidence="1" id="KW-1003">Cell membrane</keyword>
<organism evidence="7 8">
    <name type="scientific">Mycolicibacterium goodii</name>
    <name type="common">Mycobacterium goodii</name>
    <dbReference type="NCBI Taxonomy" id="134601"/>
    <lineage>
        <taxon>Bacteria</taxon>
        <taxon>Bacillati</taxon>
        <taxon>Actinomycetota</taxon>
        <taxon>Actinomycetes</taxon>
        <taxon>Mycobacteriales</taxon>
        <taxon>Mycobacteriaceae</taxon>
        <taxon>Mycolicibacterium</taxon>
    </lineage>
</organism>
<dbReference type="OrthoDB" id="4376250at2"/>
<dbReference type="GO" id="GO:0016020">
    <property type="term" value="C:membrane"/>
    <property type="evidence" value="ECO:0007669"/>
    <property type="project" value="InterPro"/>
</dbReference>
<keyword evidence="2" id="KW-0732">Signal</keyword>
<protein>
    <submittedName>
        <fullName evidence="7">Lipoprotein LpqH</fullName>
    </submittedName>
</protein>
<evidence type="ECO:0000256" key="3">
    <source>
        <dbReference type="ARBA" id="ARBA00023136"/>
    </source>
</evidence>
<dbReference type="InterPro" id="IPR008691">
    <property type="entry name" value="LpqH"/>
</dbReference>
<dbReference type="EMBL" id="CP012150">
    <property type="protein sequence ID" value="AKS36058.1"/>
    <property type="molecule type" value="Genomic_DNA"/>
</dbReference>
<feature type="compositionally biased region" description="Polar residues" evidence="6">
    <location>
        <begin position="34"/>
        <end position="50"/>
    </location>
</feature>
<accession>A0A0K0XF73</accession>
<evidence type="ECO:0000256" key="4">
    <source>
        <dbReference type="ARBA" id="ARBA00023139"/>
    </source>
</evidence>
<evidence type="ECO:0000256" key="5">
    <source>
        <dbReference type="ARBA" id="ARBA00023288"/>
    </source>
</evidence>
<evidence type="ECO:0000256" key="6">
    <source>
        <dbReference type="SAM" id="MobiDB-lite"/>
    </source>
</evidence>
<evidence type="ECO:0000256" key="2">
    <source>
        <dbReference type="ARBA" id="ARBA00022729"/>
    </source>
</evidence>
<dbReference type="AlphaFoldDB" id="A0A0K0XF73"/>
<dbReference type="PROSITE" id="PS51257">
    <property type="entry name" value="PROKAR_LIPOPROTEIN"/>
    <property type="match status" value="1"/>
</dbReference>
<dbReference type="KEGG" id="mgo:AFA91_03920"/>
<evidence type="ECO:0000313" key="7">
    <source>
        <dbReference type="EMBL" id="AKS36058.1"/>
    </source>
</evidence>
<gene>
    <name evidence="7" type="ORF">AFA91_03920</name>
</gene>
<dbReference type="Proteomes" id="UP000062255">
    <property type="component" value="Chromosome"/>
</dbReference>
<dbReference type="Pfam" id="PF05481">
    <property type="entry name" value="Myco_19_kDa"/>
    <property type="match status" value="1"/>
</dbReference>
<dbReference type="STRING" id="134601.AFA91_03920"/>
<dbReference type="PATRIC" id="fig|134601.6.peg.814"/>